<keyword evidence="6 11" id="KW-0460">Magnesium</keyword>
<dbReference type="PROSITE" id="PS00802">
    <property type="entry name" value="TRANSKETOLASE_2"/>
    <property type="match status" value="1"/>
</dbReference>
<feature type="binding site" evidence="11">
    <location>
        <position position="294"/>
    </location>
    <ligand>
        <name>thiamine diphosphate</name>
        <dbReference type="ChEBI" id="CHEBI:58937"/>
    </ligand>
</feature>
<dbReference type="InterPro" id="IPR005477">
    <property type="entry name" value="Dxylulose-5-P_synthase"/>
</dbReference>
<dbReference type="NCBIfam" id="TIGR00204">
    <property type="entry name" value="dxs"/>
    <property type="match status" value="1"/>
</dbReference>
<evidence type="ECO:0000256" key="2">
    <source>
        <dbReference type="ARBA" id="ARBA00011081"/>
    </source>
</evidence>
<dbReference type="GO" id="GO:0000287">
    <property type="term" value="F:magnesium ion binding"/>
    <property type="evidence" value="ECO:0007669"/>
    <property type="project" value="UniProtKB-UniRule"/>
</dbReference>
<comment type="subunit">
    <text evidence="3 11">Homodimer.</text>
</comment>
<gene>
    <name evidence="11 13" type="primary">dxs</name>
    <name evidence="13" type="ORF">ABEG18_07475</name>
</gene>
<keyword evidence="5 11" id="KW-0479">Metal-binding</keyword>
<dbReference type="HAMAP" id="MF_00315">
    <property type="entry name" value="DXP_synth"/>
    <property type="match status" value="1"/>
</dbReference>
<evidence type="ECO:0000256" key="5">
    <source>
        <dbReference type="ARBA" id="ARBA00022723"/>
    </source>
</evidence>
<dbReference type="Pfam" id="PF02779">
    <property type="entry name" value="Transket_pyr"/>
    <property type="match status" value="1"/>
</dbReference>
<keyword evidence="4 11" id="KW-0808">Transferase</keyword>
<feature type="binding site" evidence="11">
    <location>
        <begin position="125"/>
        <end position="127"/>
    </location>
    <ligand>
        <name>thiamine diphosphate</name>
        <dbReference type="ChEBI" id="CHEBI:58937"/>
    </ligand>
</feature>
<dbReference type="Gene3D" id="3.40.50.920">
    <property type="match status" value="1"/>
</dbReference>
<dbReference type="CDD" id="cd02007">
    <property type="entry name" value="TPP_DXS"/>
    <property type="match status" value="1"/>
</dbReference>
<protein>
    <recommendedName>
        <fullName evidence="11">1-deoxy-D-xylulose-5-phosphate synthase</fullName>
        <ecNumber evidence="11">2.2.1.7</ecNumber>
    </recommendedName>
    <alternativeName>
        <fullName evidence="11">1-deoxyxylulose-5-phosphate synthase</fullName>
        <shortName evidence="11">DXP synthase</shortName>
        <shortName evidence="11">DXPS</shortName>
    </alternativeName>
</protein>
<dbReference type="PROSITE" id="PS00801">
    <property type="entry name" value="TRANSKETOLASE_1"/>
    <property type="match status" value="1"/>
</dbReference>
<evidence type="ECO:0000256" key="4">
    <source>
        <dbReference type="ARBA" id="ARBA00022679"/>
    </source>
</evidence>
<feature type="binding site" evidence="11">
    <location>
        <position position="185"/>
    </location>
    <ligand>
        <name>thiamine diphosphate</name>
        <dbReference type="ChEBI" id="CHEBI:58937"/>
    </ligand>
</feature>
<dbReference type="InterPro" id="IPR049557">
    <property type="entry name" value="Transketolase_CS"/>
</dbReference>
<evidence type="ECO:0000256" key="1">
    <source>
        <dbReference type="ARBA" id="ARBA00004980"/>
    </source>
</evidence>
<comment type="pathway">
    <text evidence="1 11">Metabolic intermediate biosynthesis; 1-deoxy-D-xylulose 5-phosphate biosynthesis; 1-deoxy-D-xylulose 5-phosphate from D-glyceraldehyde 3-phosphate and pyruvate: step 1/1.</text>
</comment>
<name>A0AAU7JKE3_9HYPH</name>
<feature type="binding site" evidence="11">
    <location>
        <position position="376"/>
    </location>
    <ligand>
        <name>thiamine diphosphate</name>
        <dbReference type="ChEBI" id="CHEBI:58937"/>
    </ligand>
</feature>
<dbReference type="NCBIfam" id="NF003933">
    <property type="entry name" value="PRK05444.2-2"/>
    <property type="match status" value="1"/>
</dbReference>
<dbReference type="Pfam" id="PF13292">
    <property type="entry name" value="DXP_synthase_N"/>
    <property type="match status" value="1"/>
</dbReference>
<dbReference type="EMBL" id="CP157484">
    <property type="protein sequence ID" value="XBO40594.1"/>
    <property type="molecule type" value="Genomic_DNA"/>
</dbReference>
<feature type="domain" description="Transketolase-like pyrimidine-binding" evidence="12">
    <location>
        <begin position="325"/>
        <end position="490"/>
    </location>
</feature>
<comment type="catalytic activity">
    <reaction evidence="11">
        <text>D-glyceraldehyde 3-phosphate + pyruvate + H(+) = 1-deoxy-D-xylulose 5-phosphate + CO2</text>
        <dbReference type="Rhea" id="RHEA:12605"/>
        <dbReference type="ChEBI" id="CHEBI:15361"/>
        <dbReference type="ChEBI" id="CHEBI:15378"/>
        <dbReference type="ChEBI" id="CHEBI:16526"/>
        <dbReference type="ChEBI" id="CHEBI:57792"/>
        <dbReference type="ChEBI" id="CHEBI:59776"/>
        <dbReference type="EC" id="2.2.1.7"/>
    </reaction>
</comment>
<dbReference type="SUPFAM" id="SSF52922">
    <property type="entry name" value="TK C-terminal domain-like"/>
    <property type="match status" value="1"/>
</dbReference>
<evidence type="ECO:0000256" key="11">
    <source>
        <dbReference type="HAMAP-Rule" id="MF_00315"/>
    </source>
</evidence>
<evidence type="ECO:0000256" key="7">
    <source>
        <dbReference type="ARBA" id="ARBA00022977"/>
    </source>
</evidence>
<sequence>MTQAPSSHPSRTPLLDQVDIPEDLRRLDQSQLRQLADELRLETIDAVSVTGGHLGAGLGVVELTVALHYVFDTPGDRIIWDVGHQAYPHKILTGRRDRIRTLRQGGGLSGFTKRSESEYDPFGAAHSSTSISAGLGMAVARDLDGRKSNVVAVIGDGAMSAGMAYEAMNNAGAMDSRLIVILNDNDMSIAPPVGAMSAYLSRLLSGRTYLTLRDIGKHVTGRLPKRLDRTITRAVEHARGFLTGGTLFEELGFTYVGPIDGHNLEHLLPVLRNVRDGQAGPVLIHVVTQKGKGYPPAEASADKYHGVNTFDVVTGAQSKPKANAPSYTRVFADSLIKAAREDDRIIAITAAMPSGTGLDLFGKEFPKRTFDVGIAEQHAVTFAAGLATEGYKPFCAIYSTFLQRAYDQVVHDVALQKLPVRFALDRAGLVGADGATHAGSFDVAYLGCLPDMVVMAAADEVELVHMVATAVAYDEGPIAFRYPRGEGVGLELPERGVPLEIGRGRILREGTRVALLSLGTRLAECLKAADDLAAMGLSTTVADARFAKPLDTALIERLAREHQVLVTIEEGSVGGFGSFVLHHLAEVGALDKGLRVRSMTLPDVWLDHDKPDRMYARAGLDAKGVVAKVLEALGRDETSAAAKAASLIA</sequence>
<dbReference type="GO" id="GO:0019288">
    <property type="term" value="P:isopentenyl diphosphate biosynthetic process, methylerythritol 4-phosphate pathway"/>
    <property type="evidence" value="ECO:0007669"/>
    <property type="project" value="UniProtKB-ARBA"/>
</dbReference>
<organism evidence="13">
    <name type="scientific">Alsobacter sp. KACC 23698</name>
    <dbReference type="NCBI Taxonomy" id="3149229"/>
    <lineage>
        <taxon>Bacteria</taxon>
        <taxon>Pseudomonadati</taxon>
        <taxon>Pseudomonadota</taxon>
        <taxon>Alphaproteobacteria</taxon>
        <taxon>Hyphomicrobiales</taxon>
        <taxon>Alsobacteraceae</taxon>
        <taxon>Alsobacter</taxon>
    </lineage>
</organism>
<dbReference type="GO" id="GO:0009228">
    <property type="term" value="P:thiamine biosynthetic process"/>
    <property type="evidence" value="ECO:0007669"/>
    <property type="project" value="UniProtKB-UniRule"/>
</dbReference>
<dbReference type="Gene3D" id="3.40.50.970">
    <property type="match status" value="2"/>
</dbReference>
<dbReference type="Pfam" id="PF02780">
    <property type="entry name" value="Transketolase_C"/>
    <property type="match status" value="1"/>
</dbReference>
<keyword evidence="7 11" id="KW-0784">Thiamine biosynthesis</keyword>
<evidence type="ECO:0000313" key="13">
    <source>
        <dbReference type="EMBL" id="XBO40594.1"/>
    </source>
</evidence>
<dbReference type="SMART" id="SM00861">
    <property type="entry name" value="Transket_pyr"/>
    <property type="match status" value="1"/>
</dbReference>
<comment type="cofactor">
    <cofactor evidence="11">
        <name>Mg(2+)</name>
        <dbReference type="ChEBI" id="CHEBI:18420"/>
    </cofactor>
    <text evidence="11">Binds 1 Mg(2+) ion per subunit.</text>
</comment>
<dbReference type="InterPro" id="IPR020826">
    <property type="entry name" value="Transketolase_BS"/>
</dbReference>
<evidence type="ECO:0000256" key="9">
    <source>
        <dbReference type="ARBA" id="ARBA00023229"/>
    </source>
</evidence>
<keyword evidence="9 11" id="KW-0414">Isoprene biosynthesis</keyword>
<comment type="function">
    <text evidence="10 11">Catalyzes the acyloin condensation reaction between C atoms 2 and 3 of pyruvate and glyceraldehyde 3-phosphate to yield 1-deoxy-D-xylulose-5-phosphate (DXP).</text>
</comment>
<dbReference type="PANTHER" id="PTHR43322:SF5">
    <property type="entry name" value="1-DEOXY-D-XYLULOSE-5-PHOSPHATE SYNTHASE, CHLOROPLASTIC"/>
    <property type="match status" value="1"/>
</dbReference>
<dbReference type="RefSeq" id="WP_406857453.1">
    <property type="nucleotide sequence ID" value="NZ_CP157484.1"/>
</dbReference>
<comment type="similarity">
    <text evidence="2 11">Belongs to the transketolase family. DXPS subfamily.</text>
</comment>
<keyword evidence="8 11" id="KW-0786">Thiamine pyrophosphate</keyword>
<dbReference type="GO" id="GO:0030976">
    <property type="term" value="F:thiamine pyrophosphate binding"/>
    <property type="evidence" value="ECO:0007669"/>
    <property type="project" value="UniProtKB-UniRule"/>
</dbReference>
<dbReference type="InterPro" id="IPR029061">
    <property type="entry name" value="THDP-binding"/>
</dbReference>
<dbReference type="AlphaFoldDB" id="A0AAU7JKE3"/>
<dbReference type="InterPro" id="IPR009014">
    <property type="entry name" value="Transketo_C/PFOR_II"/>
</dbReference>
<dbReference type="EC" id="2.2.1.7" evidence="11"/>
<dbReference type="InterPro" id="IPR005475">
    <property type="entry name" value="Transketolase-like_Pyr-bd"/>
</dbReference>
<dbReference type="PANTHER" id="PTHR43322">
    <property type="entry name" value="1-D-DEOXYXYLULOSE 5-PHOSPHATE SYNTHASE-RELATED"/>
    <property type="match status" value="1"/>
</dbReference>
<comment type="cofactor">
    <cofactor evidence="11">
        <name>thiamine diphosphate</name>
        <dbReference type="ChEBI" id="CHEBI:58937"/>
    </cofactor>
    <text evidence="11">Binds 1 thiamine pyrophosphate per subunit.</text>
</comment>
<feature type="binding site" evidence="11">
    <location>
        <position position="84"/>
    </location>
    <ligand>
        <name>thiamine diphosphate</name>
        <dbReference type="ChEBI" id="CHEBI:58937"/>
    </ligand>
</feature>
<dbReference type="InterPro" id="IPR033248">
    <property type="entry name" value="Transketolase_C"/>
</dbReference>
<dbReference type="FunFam" id="3.40.50.920:FF:000002">
    <property type="entry name" value="1-deoxy-D-xylulose-5-phosphate synthase"/>
    <property type="match status" value="1"/>
</dbReference>
<evidence type="ECO:0000256" key="8">
    <source>
        <dbReference type="ARBA" id="ARBA00023052"/>
    </source>
</evidence>
<evidence type="ECO:0000256" key="6">
    <source>
        <dbReference type="ARBA" id="ARBA00022842"/>
    </source>
</evidence>
<reference evidence="13" key="1">
    <citation type="submission" date="2024-05" db="EMBL/GenBank/DDBJ databases">
        <authorList>
            <person name="Kim S."/>
            <person name="Heo J."/>
            <person name="Choi H."/>
            <person name="Choi Y."/>
            <person name="Kwon S.-W."/>
            <person name="Kim Y."/>
        </authorList>
    </citation>
    <scope>NUCLEOTIDE SEQUENCE</scope>
    <source>
        <strain evidence="13">KACC 23698</strain>
    </source>
</reference>
<dbReference type="SUPFAM" id="SSF52518">
    <property type="entry name" value="Thiamin diphosphate-binding fold (THDP-binding)"/>
    <property type="match status" value="2"/>
</dbReference>
<evidence type="ECO:0000259" key="12">
    <source>
        <dbReference type="SMART" id="SM00861"/>
    </source>
</evidence>
<dbReference type="FunFam" id="3.40.50.970:FF:000005">
    <property type="entry name" value="1-deoxy-D-xylulose-5-phosphate synthase"/>
    <property type="match status" value="1"/>
</dbReference>
<dbReference type="GO" id="GO:0008661">
    <property type="term" value="F:1-deoxy-D-xylulose-5-phosphate synthase activity"/>
    <property type="evidence" value="ECO:0007669"/>
    <property type="project" value="UniProtKB-UniRule"/>
</dbReference>
<dbReference type="GO" id="GO:0016114">
    <property type="term" value="P:terpenoid biosynthetic process"/>
    <property type="evidence" value="ECO:0007669"/>
    <property type="project" value="UniProtKB-UniRule"/>
</dbReference>
<evidence type="ECO:0000256" key="3">
    <source>
        <dbReference type="ARBA" id="ARBA00011738"/>
    </source>
</evidence>
<feature type="binding site" evidence="11">
    <location>
        <position position="156"/>
    </location>
    <ligand>
        <name>Mg(2+)</name>
        <dbReference type="ChEBI" id="CHEBI:18420"/>
    </ligand>
</feature>
<dbReference type="CDD" id="cd07033">
    <property type="entry name" value="TPP_PYR_DXS_TK_like"/>
    <property type="match status" value="1"/>
</dbReference>
<feature type="binding site" evidence="11">
    <location>
        <begin position="157"/>
        <end position="158"/>
    </location>
    <ligand>
        <name>thiamine diphosphate</name>
        <dbReference type="ChEBI" id="CHEBI:58937"/>
    </ligand>
</feature>
<proteinExistence type="inferred from homology"/>
<accession>A0AAU7JKE3</accession>
<evidence type="ECO:0000256" key="10">
    <source>
        <dbReference type="ARBA" id="ARBA00055605"/>
    </source>
</evidence>
<feature type="binding site" evidence="11">
    <location>
        <position position="185"/>
    </location>
    <ligand>
        <name>Mg(2+)</name>
        <dbReference type="ChEBI" id="CHEBI:18420"/>
    </ligand>
</feature>